<evidence type="ECO:0000313" key="3">
    <source>
        <dbReference type="Proteomes" id="UP000028530"/>
    </source>
</evidence>
<keyword evidence="3" id="KW-1185">Reference proteome</keyword>
<name>A0ABM5W3X9_ECTME</name>
<organism evidence="2 3">
    <name type="scientific">Ectopseudomonas mendocina S5.2</name>
    <dbReference type="NCBI Taxonomy" id="1225174"/>
    <lineage>
        <taxon>Bacteria</taxon>
        <taxon>Pseudomonadati</taxon>
        <taxon>Pseudomonadota</taxon>
        <taxon>Gammaproteobacteria</taxon>
        <taxon>Pseudomonadales</taxon>
        <taxon>Pseudomonadaceae</taxon>
        <taxon>Ectopseudomonas</taxon>
    </lineage>
</organism>
<dbReference type="EMBL" id="CP013125">
    <property type="protein sequence ID" value="ALN21963.1"/>
    <property type="molecule type" value="Genomic_DNA"/>
</dbReference>
<feature type="region of interest" description="Disordered" evidence="1">
    <location>
        <begin position="87"/>
        <end position="107"/>
    </location>
</feature>
<dbReference type="GeneID" id="57609164"/>
<dbReference type="RefSeq" id="WP_017362199.1">
    <property type="nucleotide sequence ID" value="NZ_CP013125.1"/>
</dbReference>
<evidence type="ECO:0000256" key="1">
    <source>
        <dbReference type="SAM" id="MobiDB-lite"/>
    </source>
</evidence>
<accession>A0ABM5W3X9</accession>
<dbReference type="Proteomes" id="UP000028530">
    <property type="component" value="Plasmid pPME5"/>
</dbReference>
<evidence type="ECO:0000313" key="2">
    <source>
        <dbReference type="EMBL" id="ALN21963.1"/>
    </source>
</evidence>
<protein>
    <submittedName>
        <fullName evidence="2">Uncharacterized protein</fullName>
    </submittedName>
</protein>
<keyword evidence="2" id="KW-0614">Plasmid</keyword>
<gene>
    <name evidence="2" type="ORF">DW68_025120</name>
</gene>
<sequence>MGAPKKKPPHSTYVRRRVINIVAKEGNDVDSKLLQGFVRMLNEKASLGVDTEWIVGAMLERYKREAFVESLGLNGQFPFNPQDLRLSLNSTTPEPGESSAVGHADRGGEGQSLNVIAAATRPATEQPRAVQSEAEMQVVQAVIPPDVKRGWQVMS</sequence>
<proteinExistence type="predicted"/>
<geneLocation type="plasmid" evidence="3"/>
<reference evidence="2 3" key="1">
    <citation type="submission" date="2015-11" db="EMBL/GenBank/DDBJ databases">
        <authorList>
            <person name="Chong T.M."/>
            <person name="Chan K.G."/>
            <person name="Dessaux Y."/>
        </authorList>
    </citation>
    <scope>NUCLEOTIDE SEQUENCE [LARGE SCALE GENOMIC DNA]</scope>
    <source>
        <strain evidence="2 3">S5.2</strain>
        <plasmid evidence="3">Plasmid</plasmid>
    </source>
</reference>